<organism evidence="7 8">
    <name type="scientific">Sphingomonas crocodyli</name>
    <dbReference type="NCBI Taxonomy" id="1979270"/>
    <lineage>
        <taxon>Bacteria</taxon>
        <taxon>Pseudomonadati</taxon>
        <taxon>Pseudomonadota</taxon>
        <taxon>Alphaproteobacteria</taxon>
        <taxon>Sphingomonadales</taxon>
        <taxon>Sphingomonadaceae</taxon>
        <taxon>Sphingomonas</taxon>
    </lineage>
</organism>
<evidence type="ECO:0000313" key="8">
    <source>
        <dbReference type="Proteomes" id="UP000282971"/>
    </source>
</evidence>
<dbReference type="OrthoDB" id="9795242at2"/>
<keyword evidence="8" id="KW-1185">Reference proteome</keyword>
<dbReference type="PROSITE" id="PS50977">
    <property type="entry name" value="HTH_TETR_2"/>
    <property type="match status" value="1"/>
</dbReference>
<dbReference type="GO" id="GO:0003677">
    <property type="term" value="F:DNA binding"/>
    <property type="evidence" value="ECO:0007669"/>
    <property type="project" value="UniProtKB-UniRule"/>
</dbReference>
<dbReference type="InterPro" id="IPR009057">
    <property type="entry name" value="Homeodomain-like_sf"/>
</dbReference>
<evidence type="ECO:0000259" key="6">
    <source>
        <dbReference type="PROSITE" id="PS50977"/>
    </source>
</evidence>
<dbReference type="InterPro" id="IPR023772">
    <property type="entry name" value="DNA-bd_HTH_TetR-type_CS"/>
</dbReference>
<dbReference type="SUPFAM" id="SSF46689">
    <property type="entry name" value="Homeodomain-like"/>
    <property type="match status" value="1"/>
</dbReference>
<dbReference type="InterPro" id="IPR036271">
    <property type="entry name" value="Tet_transcr_reg_TetR-rel_C_sf"/>
</dbReference>
<evidence type="ECO:0000256" key="1">
    <source>
        <dbReference type="ARBA" id="ARBA00022491"/>
    </source>
</evidence>
<evidence type="ECO:0000256" key="5">
    <source>
        <dbReference type="PROSITE-ProRule" id="PRU00335"/>
    </source>
</evidence>
<keyword evidence="3 5" id="KW-0238">DNA-binding</keyword>
<dbReference type="SUPFAM" id="SSF48498">
    <property type="entry name" value="Tetracyclin repressor-like, C-terminal domain"/>
    <property type="match status" value="1"/>
</dbReference>
<evidence type="ECO:0000256" key="3">
    <source>
        <dbReference type="ARBA" id="ARBA00023125"/>
    </source>
</evidence>
<feature type="domain" description="HTH tetR-type" evidence="6">
    <location>
        <begin position="16"/>
        <end position="76"/>
    </location>
</feature>
<proteinExistence type="predicted"/>
<dbReference type="Gene3D" id="1.10.357.10">
    <property type="entry name" value="Tetracycline Repressor, domain 2"/>
    <property type="match status" value="1"/>
</dbReference>
<dbReference type="Pfam" id="PF00440">
    <property type="entry name" value="TetR_N"/>
    <property type="match status" value="1"/>
</dbReference>
<keyword evidence="2" id="KW-0805">Transcription regulation</keyword>
<evidence type="ECO:0000256" key="4">
    <source>
        <dbReference type="ARBA" id="ARBA00023163"/>
    </source>
</evidence>
<reference evidence="7 8" key="1">
    <citation type="submission" date="2019-01" db="EMBL/GenBank/DDBJ databases">
        <authorList>
            <person name="Chen W.-M."/>
        </authorList>
    </citation>
    <scope>NUCLEOTIDE SEQUENCE [LARGE SCALE GENOMIC DNA]</scope>
    <source>
        <strain evidence="7 8">CCP-7</strain>
    </source>
</reference>
<dbReference type="PANTHER" id="PTHR47506:SF1">
    <property type="entry name" value="HTH-TYPE TRANSCRIPTIONAL REGULATOR YJDC"/>
    <property type="match status" value="1"/>
</dbReference>
<dbReference type="PROSITE" id="PS01081">
    <property type="entry name" value="HTH_TETR_1"/>
    <property type="match status" value="1"/>
</dbReference>
<gene>
    <name evidence="7" type="ORF">EOD43_14210</name>
</gene>
<dbReference type="AlphaFoldDB" id="A0A437MB84"/>
<protein>
    <submittedName>
        <fullName evidence="7">TetR/AcrR family transcriptional regulator</fullName>
    </submittedName>
</protein>
<dbReference type="RefSeq" id="WP_127744486.1">
    <property type="nucleotide sequence ID" value="NZ_SACN01000001.1"/>
</dbReference>
<comment type="caution">
    <text evidence="7">The sequence shown here is derived from an EMBL/GenBank/DDBJ whole genome shotgun (WGS) entry which is preliminary data.</text>
</comment>
<dbReference type="Gene3D" id="1.10.10.60">
    <property type="entry name" value="Homeodomain-like"/>
    <property type="match status" value="1"/>
</dbReference>
<dbReference type="InterPro" id="IPR039538">
    <property type="entry name" value="BetI_C"/>
</dbReference>
<dbReference type="PANTHER" id="PTHR47506">
    <property type="entry name" value="TRANSCRIPTIONAL REGULATORY PROTEIN"/>
    <property type="match status" value="1"/>
</dbReference>
<feature type="DNA-binding region" description="H-T-H motif" evidence="5">
    <location>
        <begin position="39"/>
        <end position="58"/>
    </location>
</feature>
<keyword evidence="1" id="KW-0678">Repressor</keyword>
<dbReference type="EMBL" id="SACN01000001">
    <property type="protein sequence ID" value="RVT94910.1"/>
    <property type="molecule type" value="Genomic_DNA"/>
</dbReference>
<keyword evidence="4" id="KW-0804">Transcription</keyword>
<accession>A0A437MB84</accession>
<dbReference type="Proteomes" id="UP000282971">
    <property type="component" value="Unassembled WGS sequence"/>
</dbReference>
<dbReference type="InterPro" id="IPR001647">
    <property type="entry name" value="HTH_TetR"/>
</dbReference>
<evidence type="ECO:0000313" key="7">
    <source>
        <dbReference type="EMBL" id="RVT94910.1"/>
    </source>
</evidence>
<evidence type="ECO:0000256" key="2">
    <source>
        <dbReference type="ARBA" id="ARBA00023015"/>
    </source>
</evidence>
<dbReference type="Pfam" id="PF13977">
    <property type="entry name" value="TetR_C_6"/>
    <property type="match status" value="1"/>
</dbReference>
<dbReference type="PRINTS" id="PR00455">
    <property type="entry name" value="HTHTETR"/>
</dbReference>
<sequence length="204" mass="21408">METVLAPPPAKGRPREFCCEAALGAALRVFWSKGFDGASMADLTEAMGISKPSLYAAFGNKEALFHKALDLYEREKLAYVGQALEAPTGRGVAERLLFGALAMQNSGNDPAGCLGVIASVACSAQAESIRADVTQRTASIHTALVDRFARACDEGDLPEGTDPDALARLLASITQGMAVQASSGATPEQLRQLVDTALAIWPGR</sequence>
<name>A0A437MB84_9SPHN</name>